<sequence>MSTLLYFHTFSRHVTDQNRLILRNGNHPCEGHVEIYHKNKRGYVGDKYWNEKTEEVVCRSTSCGEHKTSENVFRPTNDLVWLNEVSCNGTESHLWECDYPGWNISNYRKDTVKKITCSNDIKISLDGFKCAGAVQYTMNGQHSGYICANNWGKNKEGKDEAVALLCKNLGCGTGTIATEPFMVWKGFESQSSQNKIINCADIGQVDNLWQCVTEKTASCQSPVSVICTGHEKLQLSKTKEKNACSGNLEKKENGKWSPVKSTDGRDVWCSHMHCGSYASHTELENTIQLECTDKVTLDLMDNNESTAKKCYGAVHMKVNDTSHPVCATKDWTMENANVVCNELNCGHVVSIEKRATSTKGIMDYVSCTGKESSLWHCDAQHHQVSSSAFTCKDKAHVTCAGSVKVRLKDSPGPCAGRVEILYRGQWKSVAEDGWTETNSDVVCKEVGCGNKSILKPEKFSQGSEHKVLFLEEVRGESCSGTVGIEKGNKIYWLSGSTETWNQESANAVCQQMLCGKAKSFGSTPSADEMKDIWQESYNCLPNSTSLFACEKNTPQPPDHINTTATVKCTGRIEVNLTNKCWGNVNVCTDGICGGVCADAWTDEKSVMLCKNLECGNRVLPKLSTTTGPSQEVIFKSLHTTNQTTQLTQCNFVKYDKNDKTCSRNPAFVICSGSVKSRIKATRDKCSGNVEVQYANQWLPVCTDALKDNNVDNTICRELNCDSVKKTIGYFGPVPASGPVISQIQCPGSGDESLKNCTITSAPTVSCTLAGLQCSSWKKMALENSEKSCSGNVVIRSEGEMNSVSLEGWKKTEGNKLCQSLDCGNMVSISNKTYISNLPLSSSFSCAGTQNPESSIWDCEGQSSPSQKEHLYVECQDEPNVILSKGCHGEVRINNIQVCAAGWNDDYSHLVCQEKDCSNAIASMDSLEKAKPNKEYYHVSCEKHHYKLGQCRRFKAKCETNLVSVYCVRKSDPLPLPHSVNFSTSERCGGQIKVSYEGGRTWEDVCPTSLSTEFMDKLCKHIGCEGHNAKISKTKTSQQANLQTTLSFTENCKDIKHSVKRTGCKNVLPAEIYCKGYVIKDEAPSKVKILPIILGVGSLLVLVILLVVFARLYITRRAKKAMNAMTYSSRTSSRKDEFESGEYEDVLNKENEMEDGRGRFRSESEMIMESDARSNTSLNYDDIDEATEVQLLTSQAATGGGTSGNNYMQKDGVTYEVNDPQENYDDIEGPPEISQTTAEVHDGTQPTPESVTGPQLGLVQGDEDYLVPGQDG</sequence>
<accession>A0ACB8VRE0</accession>
<protein>
    <submittedName>
        <fullName evidence="1">Uncharacterized protein</fullName>
    </submittedName>
</protein>
<dbReference type="EMBL" id="CM041549">
    <property type="protein sequence ID" value="KAI3357098.1"/>
    <property type="molecule type" value="Genomic_DNA"/>
</dbReference>
<evidence type="ECO:0000313" key="1">
    <source>
        <dbReference type="EMBL" id="KAI3357098.1"/>
    </source>
</evidence>
<name>A0ACB8VRE0_9TELE</name>
<keyword evidence="2" id="KW-1185">Reference proteome</keyword>
<gene>
    <name evidence="1" type="ORF">L3Q82_015566</name>
</gene>
<proteinExistence type="predicted"/>
<reference evidence="1" key="1">
    <citation type="submission" date="2022-04" db="EMBL/GenBank/DDBJ databases">
        <title>Jade perch genome.</title>
        <authorList>
            <person name="Chao B."/>
        </authorList>
    </citation>
    <scope>NUCLEOTIDE SEQUENCE</scope>
    <source>
        <strain evidence="1">CB-2022</strain>
    </source>
</reference>
<comment type="caution">
    <text evidence="1">The sequence shown here is derived from an EMBL/GenBank/DDBJ whole genome shotgun (WGS) entry which is preliminary data.</text>
</comment>
<evidence type="ECO:0000313" key="2">
    <source>
        <dbReference type="Proteomes" id="UP000831701"/>
    </source>
</evidence>
<dbReference type="Proteomes" id="UP000831701">
    <property type="component" value="Chromosome 19"/>
</dbReference>
<organism evidence="1 2">
    <name type="scientific">Scortum barcoo</name>
    <name type="common">barcoo grunter</name>
    <dbReference type="NCBI Taxonomy" id="214431"/>
    <lineage>
        <taxon>Eukaryota</taxon>
        <taxon>Metazoa</taxon>
        <taxon>Chordata</taxon>
        <taxon>Craniata</taxon>
        <taxon>Vertebrata</taxon>
        <taxon>Euteleostomi</taxon>
        <taxon>Actinopterygii</taxon>
        <taxon>Neopterygii</taxon>
        <taxon>Teleostei</taxon>
        <taxon>Neoteleostei</taxon>
        <taxon>Acanthomorphata</taxon>
        <taxon>Eupercaria</taxon>
        <taxon>Centrarchiformes</taxon>
        <taxon>Terapontoidei</taxon>
        <taxon>Terapontidae</taxon>
        <taxon>Scortum</taxon>
    </lineage>
</organism>